<comment type="caution">
    <text evidence="2">The sequence shown here is derived from an EMBL/GenBank/DDBJ whole genome shotgun (WGS) entry which is preliminary data.</text>
</comment>
<dbReference type="Proteomes" id="UP001519460">
    <property type="component" value="Unassembled WGS sequence"/>
</dbReference>
<dbReference type="AlphaFoldDB" id="A0ABD0L7M9"/>
<keyword evidence="3" id="KW-1185">Reference proteome</keyword>
<protein>
    <submittedName>
        <fullName evidence="2">Uncharacterized protein</fullName>
    </submittedName>
</protein>
<feature type="region of interest" description="Disordered" evidence="1">
    <location>
        <begin position="1"/>
        <end position="21"/>
    </location>
</feature>
<reference evidence="2 3" key="1">
    <citation type="journal article" date="2023" name="Sci. Data">
        <title>Genome assembly of the Korean intertidal mud-creeper Batillaria attramentaria.</title>
        <authorList>
            <person name="Patra A.K."/>
            <person name="Ho P.T."/>
            <person name="Jun S."/>
            <person name="Lee S.J."/>
            <person name="Kim Y."/>
            <person name="Won Y.J."/>
        </authorList>
    </citation>
    <scope>NUCLEOTIDE SEQUENCE [LARGE SCALE GENOMIC DNA]</scope>
    <source>
        <strain evidence="2">Wonlab-2016</strain>
    </source>
</reference>
<name>A0ABD0L7M9_9CAEN</name>
<gene>
    <name evidence="2" type="ORF">BaRGS_00013422</name>
</gene>
<evidence type="ECO:0000313" key="2">
    <source>
        <dbReference type="EMBL" id="KAK7495240.1"/>
    </source>
</evidence>
<organism evidence="2 3">
    <name type="scientific">Batillaria attramentaria</name>
    <dbReference type="NCBI Taxonomy" id="370345"/>
    <lineage>
        <taxon>Eukaryota</taxon>
        <taxon>Metazoa</taxon>
        <taxon>Spiralia</taxon>
        <taxon>Lophotrochozoa</taxon>
        <taxon>Mollusca</taxon>
        <taxon>Gastropoda</taxon>
        <taxon>Caenogastropoda</taxon>
        <taxon>Sorbeoconcha</taxon>
        <taxon>Cerithioidea</taxon>
        <taxon>Batillariidae</taxon>
        <taxon>Batillaria</taxon>
    </lineage>
</organism>
<evidence type="ECO:0000256" key="1">
    <source>
        <dbReference type="SAM" id="MobiDB-lite"/>
    </source>
</evidence>
<accession>A0ABD0L7M9</accession>
<feature type="region of interest" description="Disordered" evidence="1">
    <location>
        <begin position="61"/>
        <end position="81"/>
    </location>
</feature>
<dbReference type="EMBL" id="JACVVK020000076">
    <property type="protein sequence ID" value="KAK7495240.1"/>
    <property type="molecule type" value="Genomic_DNA"/>
</dbReference>
<evidence type="ECO:0000313" key="3">
    <source>
        <dbReference type="Proteomes" id="UP001519460"/>
    </source>
</evidence>
<sequence length="81" mass="8530">MYFKRSAASAGYGQPGNSHSVSPGHQFYIVVLAGPGWAGWKVRRAGGVGENEGCYLVTSSPLPASPHTHTSCSTAPPRTWV</sequence>
<proteinExistence type="predicted"/>